<keyword evidence="4 7" id="KW-0554">One-carbon metabolism</keyword>
<dbReference type="Proteomes" id="UP000176377">
    <property type="component" value="Unassembled WGS sequence"/>
</dbReference>
<keyword evidence="6 7" id="KW-0560">Oxidoreductase</keyword>
<dbReference type="GO" id="GO:0004146">
    <property type="term" value="F:dihydrofolate reductase activity"/>
    <property type="evidence" value="ECO:0007669"/>
    <property type="project" value="UniProtKB-EC"/>
</dbReference>
<evidence type="ECO:0000256" key="3">
    <source>
        <dbReference type="ARBA" id="ARBA00012856"/>
    </source>
</evidence>
<evidence type="ECO:0000313" key="9">
    <source>
        <dbReference type="EMBL" id="OGG60140.1"/>
    </source>
</evidence>
<dbReference type="Pfam" id="PF00186">
    <property type="entry name" value="DHFR_1"/>
    <property type="match status" value="1"/>
</dbReference>
<comment type="catalytic activity">
    <reaction evidence="7">
        <text>(6S)-5,6,7,8-tetrahydrofolate + NADP(+) = 7,8-dihydrofolate + NADPH + H(+)</text>
        <dbReference type="Rhea" id="RHEA:15009"/>
        <dbReference type="ChEBI" id="CHEBI:15378"/>
        <dbReference type="ChEBI" id="CHEBI:57451"/>
        <dbReference type="ChEBI" id="CHEBI:57453"/>
        <dbReference type="ChEBI" id="CHEBI:57783"/>
        <dbReference type="ChEBI" id="CHEBI:58349"/>
        <dbReference type="EC" id="1.5.1.3"/>
    </reaction>
</comment>
<dbReference type="EMBL" id="MFLA01000013">
    <property type="protein sequence ID" value="OGG60140.1"/>
    <property type="molecule type" value="Genomic_DNA"/>
</dbReference>
<organism evidence="9 10">
    <name type="scientific">Candidatus Kaiserbacteria bacterium RIFCSPHIGHO2_01_FULL_56_24</name>
    <dbReference type="NCBI Taxonomy" id="1798487"/>
    <lineage>
        <taxon>Bacteria</taxon>
        <taxon>Candidatus Kaiseribacteriota</taxon>
    </lineage>
</organism>
<dbReference type="PANTHER" id="PTHR48069">
    <property type="entry name" value="DIHYDROFOLATE REDUCTASE"/>
    <property type="match status" value="1"/>
</dbReference>
<dbReference type="UniPathway" id="UPA00077">
    <property type="reaction ID" value="UER00158"/>
</dbReference>
<keyword evidence="5 7" id="KW-0521">NADP</keyword>
<dbReference type="AlphaFoldDB" id="A0A1F6DFP6"/>
<evidence type="ECO:0000313" key="10">
    <source>
        <dbReference type="Proteomes" id="UP000176377"/>
    </source>
</evidence>
<dbReference type="InterPro" id="IPR001796">
    <property type="entry name" value="DHFR_dom"/>
</dbReference>
<dbReference type="PROSITE" id="PS51330">
    <property type="entry name" value="DHFR_2"/>
    <property type="match status" value="1"/>
</dbReference>
<dbReference type="Gene3D" id="3.40.430.10">
    <property type="entry name" value="Dihydrofolate Reductase, subunit A"/>
    <property type="match status" value="1"/>
</dbReference>
<comment type="function">
    <text evidence="7">Key enzyme in folate metabolism. Catalyzes an essential reaction for de novo glycine and purine synthesis, and for DNA precursor synthesis.</text>
</comment>
<evidence type="ECO:0000256" key="7">
    <source>
        <dbReference type="PIRNR" id="PIRNR000194"/>
    </source>
</evidence>
<dbReference type="PANTHER" id="PTHR48069:SF3">
    <property type="entry name" value="DIHYDROFOLATE REDUCTASE"/>
    <property type="match status" value="1"/>
</dbReference>
<proteinExistence type="inferred from homology"/>
<comment type="similarity">
    <text evidence="2 7">Belongs to the dihydrofolate reductase family.</text>
</comment>
<dbReference type="GO" id="GO:0005829">
    <property type="term" value="C:cytosol"/>
    <property type="evidence" value="ECO:0007669"/>
    <property type="project" value="TreeGrafter"/>
</dbReference>
<dbReference type="CDD" id="cd00209">
    <property type="entry name" value="DHFR"/>
    <property type="match status" value="1"/>
</dbReference>
<evidence type="ECO:0000259" key="8">
    <source>
        <dbReference type="PROSITE" id="PS51330"/>
    </source>
</evidence>
<evidence type="ECO:0000256" key="2">
    <source>
        <dbReference type="ARBA" id="ARBA00009539"/>
    </source>
</evidence>
<evidence type="ECO:0000256" key="5">
    <source>
        <dbReference type="ARBA" id="ARBA00022857"/>
    </source>
</evidence>
<comment type="pathway">
    <text evidence="1 7">Cofactor biosynthesis; tetrahydrofolate biosynthesis; 5,6,7,8-tetrahydrofolate from 7,8-dihydrofolate: step 1/1.</text>
</comment>
<dbReference type="PIRSF" id="PIRSF000194">
    <property type="entry name" value="DHFR"/>
    <property type="match status" value="1"/>
</dbReference>
<evidence type="ECO:0000256" key="4">
    <source>
        <dbReference type="ARBA" id="ARBA00022563"/>
    </source>
</evidence>
<protein>
    <recommendedName>
        <fullName evidence="3 7">Dihydrofolate reductase</fullName>
        <ecNumber evidence="3 7">1.5.1.3</ecNumber>
    </recommendedName>
</protein>
<dbReference type="PRINTS" id="PR00070">
    <property type="entry name" value="DHFR"/>
</dbReference>
<sequence>MISIVVAMGNGRLHNRVLGKDNQLLWHIPDDMKRFKRLTLGHPIIIGRKTFESIVQMLGKPLPGRTNIVVTRDPMWDFVSPTSDTVIVADSIEDAIEKTKEAPGSEEIFIGGGGQIYAAALPLVDKLYLTLIEDDKEGDSYFPAYEKEFTKVTFDESRDYEGLKYRWVDLERA</sequence>
<dbReference type="GO" id="GO:0050661">
    <property type="term" value="F:NADP binding"/>
    <property type="evidence" value="ECO:0007669"/>
    <property type="project" value="InterPro"/>
</dbReference>
<dbReference type="InterPro" id="IPR024072">
    <property type="entry name" value="DHFR-like_dom_sf"/>
</dbReference>
<reference evidence="9 10" key="1">
    <citation type="journal article" date="2016" name="Nat. Commun.">
        <title>Thousands of microbial genomes shed light on interconnected biogeochemical processes in an aquifer system.</title>
        <authorList>
            <person name="Anantharaman K."/>
            <person name="Brown C.T."/>
            <person name="Hug L.A."/>
            <person name="Sharon I."/>
            <person name="Castelle C.J."/>
            <person name="Probst A.J."/>
            <person name="Thomas B.C."/>
            <person name="Singh A."/>
            <person name="Wilkins M.J."/>
            <person name="Karaoz U."/>
            <person name="Brodie E.L."/>
            <person name="Williams K.H."/>
            <person name="Hubbard S.S."/>
            <person name="Banfield J.F."/>
        </authorList>
    </citation>
    <scope>NUCLEOTIDE SEQUENCE [LARGE SCALE GENOMIC DNA]</scope>
</reference>
<evidence type="ECO:0000256" key="6">
    <source>
        <dbReference type="ARBA" id="ARBA00023002"/>
    </source>
</evidence>
<dbReference type="GO" id="GO:0046654">
    <property type="term" value="P:tetrahydrofolate biosynthetic process"/>
    <property type="evidence" value="ECO:0007669"/>
    <property type="project" value="UniProtKB-UniPathway"/>
</dbReference>
<evidence type="ECO:0000256" key="1">
    <source>
        <dbReference type="ARBA" id="ARBA00004903"/>
    </source>
</evidence>
<gene>
    <name evidence="9" type="ORF">A2765_01055</name>
</gene>
<dbReference type="GO" id="GO:0046452">
    <property type="term" value="P:dihydrofolate metabolic process"/>
    <property type="evidence" value="ECO:0007669"/>
    <property type="project" value="TreeGrafter"/>
</dbReference>
<dbReference type="SUPFAM" id="SSF53597">
    <property type="entry name" value="Dihydrofolate reductase-like"/>
    <property type="match status" value="1"/>
</dbReference>
<dbReference type="InterPro" id="IPR012259">
    <property type="entry name" value="DHFR"/>
</dbReference>
<feature type="domain" description="DHFR" evidence="8">
    <location>
        <begin position="1"/>
        <end position="172"/>
    </location>
</feature>
<dbReference type="EC" id="1.5.1.3" evidence="3 7"/>
<dbReference type="GO" id="GO:0006730">
    <property type="term" value="P:one-carbon metabolic process"/>
    <property type="evidence" value="ECO:0007669"/>
    <property type="project" value="UniProtKB-KW"/>
</dbReference>
<dbReference type="GO" id="GO:0046655">
    <property type="term" value="P:folic acid metabolic process"/>
    <property type="evidence" value="ECO:0007669"/>
    <property type="project" value="TreeGrafter"/>
</dbReference>
<accession>A0A1F6DFP6</accession>
<name>A0A1F6DFP6_9BACT</name>
<comment type="caution">
    <text evidence="9">The sequence shown here is derived from an EMBL/GenBank/DDBJ whole genome shotgun (WGS) entry which is preliminary data.</text>
</comment>